<dbReference type="OrthoDB" id="5475831at2"/>
<dbReference type="HOGENOM" id="CLU_1665803_0_0_7"/>
<organism evidence="1 2">
    <name type="scientific">Arcobacter nitrofigilis (strain ATCC 33309 / DSM 7299 / CCUG 15893 / LMG 7604 / NCTC 12251 / CI)</name>
    <name type="common">Campylobacter nitrofigilis</name>
    <dbReference type="NCBI Taxonomy" id="572480"/>
    <lineage>
        <taxon>Bacteria</taxon>
        <taxon>Pseudomonadati</taxon>
        <taxon>Campylobacterota</taxon>
        <taxon>Epsilonproteobacteria</taxon>
        <taxon>Campylobacterales</taxon>
        <taxon>Arcobacteraceae</taxon>
        <taxon>Arcobacter</taxon>
    </lineage>
</organism>
<dbReference type="STRING" id="572480.Arnit_2455"/>
<reference evidence="1 2" key="1">
    <citation type="journal article" date="2010" name="Stand. Genomic Sci.">
        <title>Complete genome sequence of Arcobacter nitrofigilis type strain (CI).</title>
        <authorList>
            <person name="Pati A."/>
            <person name="Gronow S."/>
            <person name="Lapidus A."/>
            <person name="Copeland A."/>
            <person name="Glavina Del Rio T."/>
            <person name="Nolan M."/>
            <person name="Lucas S."/>
            <person name="Tice H."/>
            <person name="Cheng J.F."/>
            <person name="Han C."/>
            <person name="Chertkov O."/>
            <person name="Bruce D."/>
            <person name="Tapia R."/>
            <person name="Goodwin L."/>
            <person name="Pitluck S."/>
            <person name="Liolios K."/>
            <person name="Ivanova N."/>
            <person name="Mavromatis K."/>
            <person name="Chen A."/>
            <person name="Palaniappan K."/>
            <person name="Land M."/>
            <person name="Hauser L."/>
            <person name="Chang Y.J."/>
            <person name="Jeffries C.D."/>
            <person name="Detter J.C."/>
            <person name="Rohde M."/>
            <person name="Goker M."/>
            <person name="Bristow J."/>
            <person name="Eisen J.A."/>
            <person name="Markowitz V."/>
            <person name="Hugenholtz P."/>
            <person name="Klenk H.P."/>
            <person name="Kyrpides N.C."/>
        </authorList>
    </citation>
    <scope>NUCLEOTIDE SEQUENCE [LARGE SCALE GENOMIC DNA]</scope>
    <source>
        <strain evidence="2">ATCC 33309 / DSM 7299 / CCUG 15893 / LMG 7604 / NCTC 12251 / CI</strain>
    </source>
</reference>
<dbReference type="EMBL" id="CP001999">
    <property type="protein sequence ID" value="ADG94105.1"/>
    <property type="molecule type" value="Genomic_DNA"/>
</dbReference>
<sequence>MSPLTEKVGGNSFEGRVVVSGIIGGTTSKIAGGKFANGAATGAFVYGFNHWEHISNFIQESNSWFNETMEKVSTYMRGQFLEDSGYNQMARVGNGVINIYDKFTTGFSKMMLNAPTAVVYPVETIETIEIVNDIFNPSTPASTSKGQGINIIRGLICE</sequence>
<gene>
    <name evidence="1" type="ordered locus">Arnit_2455</name>
</gene>
<evidence type="ECO:0000313" key="2">
    <source>
        <dbReference type="Proteomes" id="UP000000939"/>
    </source>
</evidence>
<dbReference type="KEGG" id="ant:Arnit_2455"/>
<keyword evidence="2" id="KW-1185">Reference proteome</keyword>
<dbReference type="AlphaFoldDB" id="D5UZ53"/>
<name>D5UZ53_ARCNC</name>
<proteinExistence type="predicted"/>
<dbReference type="Proteomes" id="UP000000939">
    <property type="component" value="Chromosome"/>
</dbReference>
<accession>D5UZ53</accession>
<evidence type="ECO:0000313" key="1">
    <source>
        <dbReference type="EMBL" id="ADG94105.1"/>
    </source>
</evidence>
<protein>
    <submittedName>
        <fullName evidence="1">Uncharacterized protein</fullName>
    </submittedName>
</protein>
<dbReference type="RefSeq" id="WP_013136250.1">
    <property type="nucleotide sequence ID" value="NC_014166.1"/>
</dbReference>